<keyword evidence="1" id="KW-0812">Transmembrane</keyword>
<dbReference type="OrthoDB" id="676789at2"/>
<dbReference type="Proteomes" id="UP000265926">
    <property type="component" value="Unassembled WGS sequence"/>
</dbReference>
<organism evidence="4 5">
    <name type="scientific">Maribellus luteus</name>
    <dbReference type="NCBI Taxonomy" id="2305463"/>
    <lineage>
        <taxon>Bacteria</taxon>
        <taxon>Pseudomonadati</taxon>
        <taxon>Bacteroidota</taxon>
        <taxon>Bacteroidia</taxon>
        <taxon>Marinilabiliales</taxon>
        <taxon>Prolixibacteraceae</taxon>
        <taxon>Maribellus</taxon>
    </lineage>
</organism>
<dbReference type="PANTHER" id="PTHR30273">
    <property type="entry name" value="PERIPLASMIC SIGNAL SENSOR AND SIGMA FACTOR ACTIVATOR FECR-RELATED"/>
    <property type="match status" value="1"/>
</dbReference>
<feature type="transmembrane region" description="Helical" evidence="1">
    <location>
        <begin position="82"/>
        <end position="104"/>
    </location>
</feature>
<keyword evidence="5" id="KW-1185">Reference proteome</keyword>
<feature type="domain" description="Protein FecR C-terminal" evidence="3">
    <location>
        <begin position="262"/>
        <end position="325"/>
    </location>
</feature>
<reference evidence="4 5" key="1">
    <citation type="submission" date="2018-08" db="EMBL/GenBank/DDBJ databases">
        <title>Pallidiluteibacterium maritimus gen. nov., sp. nov., isolated from coastal sediment.</title>
        <authorList>
            <person name="Zhou L.Y."/>
        </authorList>
    </citation>
    <scope>NUCLEOTIDE SEQUENCE [LARGE SCALE GENOMIC DNA]</scope>
    <source>
        <strain evidence="4 5">XSD2</strain>
    </source>
</reference>
<sequence>MEYGQDTGDLILKSLTGNLGKEEKDFFEKWLAESEENKQEYRAYKELWSKSGEMVVSDSVDVESSLTATKNRMNFNRGKKRWLYRMQQIAAVLVLAIVFASLYLNFGISGSESPIYQDISTTYGAQTSVTLADGTKVWLNSGSRLHFPVSFDNQEQRKVELSGEAFFEVAHNPEVPFVVNAGELDVKVLGTSFNVSAYAEYDKLTVALLEGKVSLIQGSAGSEKELLTMDPNQVATFNRGERSLNVAEESDLGKYSDWKDGRLVFFGDDLETVVQKLEKWYNVETLIADDEIRQYHFTATFTDETLNQALSLLCSSSSSGINYQIAAAERKTDGSYTKRKVILSSKKIR</sequence>
<evidence type="ECO:0000313" key="4">
    <source>
        <dbReference type="EMBL" id="RIJ46337.1"/>
    </source>
</evidence>
<gene>
    <name evidence="4" type="ORF">D1614_19225</name>
</gene>
<dbReference type="Pfam" id="PF16344">
    <property type="entry name" value="FecR_C"/>
    <property type="match status" value="1"/>
</dbReference>
<evidence type="ECO:0000259" key="3">
    <source>
        <dbReference type="Pfam" id="PF16344"/>
    </source>
</evidence>
<evidence type="ECO:0000259" key="2">
    <source>
        <dbReference type="Pfam" id="PF04773"/>
    </source>
</evidence>
<evidence type="ECO:0000256" key="1">
    <source>
        <dbReference type="SAM" id="Phobius"/>
    </source>
</evidence>
<dbReference type="RefSeq" id="WP_119439611.1">
    <property type="nucleotide sequence ID" value="NZ_QWGR01000015.1"/>
</dbReference>
<protein>
    <submittedName>
        <fullName evidence="4">DUF4974 domain-containing protein</fullName>
    </submittedName>
</protein>
<dbReference type="Pfam" id="PF04773">
    <property type="entry name" value="FecR"/>
    <property type="match status" value="1"/>
</dbReference>
<keyword evidence="1" id="KW-1133">Transmembrane helix</keyword>
<dbReference type="Gene3D" id="2.60.120.1440">
    <property type="match status" value="1"/>
</dbReference>
<comment type="caution">
    <text evidence="4">The sequence shown here is derived from an EMBL/GenBank/DDBJ whole genome shotgun (WGS) entry which is preliminary data.</text>
</comment>
<dbReference type="AlphaFoldDB" id="A0A399SWG7"/>
<proteinExistence type="predicted"/>
<dbReference type="InterPro" id="IPR006860">
    <property type="entry name" value="FecR"/>
</dbReference>
<accession>A0A399SWG7</accession>
<name>A0A399SWG7_9BACT</name>
<dbReference type="InterPro" id="IPR032508">
    <property type="entry name" value="FecR_C"/>
</dbReference>
<dbReference type="PIRSF" id="PIRSF018266">
    <property type="entry name" value="FecR"/>
    <property type="match status" value="1"/>
</dbReference>
<dbReference type="InterPro" id="IPR012373">
    <property type="entry name" value="Ferrdict_sens_TM"/>
</dbReference>
<evidence type="ECO:0000313" key="5">
    <source>
        <dbReference type="Proteomes" id="UP000265926"/>
    </source>
</evidence>
<dbReference type="Gene3D" id="3.55.50.30">
    <property type="match status" value="1"/>
</dbReference>
<dbReference type="GO" id="GO:0016989">
    <property type="term" value="F:sigma factor antagonist activity"/>
    <property type="evidence" value="ECO:0007669"/>
    <property type="project" value="TreeGrafter"/>
</dbReference>
<feature type="domain" description="FecR protein" evidence="2">
    <location>
        <begin position="118"/>
        <end position="213"/>
    </location>
</feature>
<dbReference type="PANTHER" id="PTHR30273:SF2">
    <property type="entry name" value="PROTEIN FECR"/>
    <property type="match status" value="1"/>
</dbReference>
<dbReference type="FunFam" id="2.60.120.1440:FF:000001">
    <property type="entry name" value="Putative anti-sigma factor"/>
    <property type="match status" value="1"/>
</dbReference>
<keyword evidence="1" id="KW-0472">Membrane</keyword>
<dbReference type="EMBL" id="QWGR01000015">
    <property type="protein sequence ID" value="RIJ46337.1"/>
    <property type="molecule type" value="Genomic_DNA"/>
</dbReference>